<dbReference type="Gene3D" id="3.40.50.2000">
    <property type="entry name" value="Glycogen Phosphorylase B"/>
    <property type="match status" value="1"/>
</dbReference>
<organism evidence="2">
    <name type="scientific">marine metagenome</name>
    <dbReference type="NCBI Taxonomy" id="408172"/>
    <lineage>
        <taxon>unclassified sequences</taxon>
        <taxon>metagenomes</taxon>
        <taxon>ecological metagenomes</taxon>
    </lineage>
</organism>
<evidence type="ECO:0000313" key="2">
    <source>
        <dbReference type="EMBL" id="SVC23910.1"/>
    </source>
</evidence>
<dbReference type="SUPFAM" id="SSF53756">
    <property type="entry name" value="UDP-Glycosyltransferase/glycogen phosphorylase"/>
    <property type="match status" value="1"/>
</dbReference>
<name>A0A382KHC7_9ZZZZ</name>
<feature type="domain" description="Glycosyl transferase family 1" evidence="1">
    <location>
        <begin position="204"/>
        <end position="323"/>
    </location>
</feature>
<protein>
    <recommendedName>
        <fullName evidence="1">Glycosyl transferase family 1 domain-containing protein</fullName>
    </recommendedName>
</protein>
<sequence length="326" mass="36389">MRVAIFSPLPPQRSGIAHYTAELLPLLSGEHEIDLYTDCVQPHSPVVPSVNVFDAHDFVWRRKRTPYERVIYQLGNATCHDYMWPYLAHYPGHIVLHDGHVHHSRARSLLSQKRCDTYRAEFALSHSDCPTDVAELGVQGLLGNLTYFWPMLGVPMTVSHSVSVHNSRLAEELQLHYPNSHITTIRMGVTDPTSALDNSTRNSTRDGLGFSSKHVVFAAYGGLTPEKRIPQILRAVERLKQTTPLIRLLLVGNPATHYDARADARALGIEHLVTFTGYIADADLPQYLAAADVYLCLRWPSTGETSASMIRCFAMGKPVITTDLVL</sequence>
<dbReference type="AlphaFoldDB" id="A0A382KHC7"/>
<reference evidence="2" key="1">
    <citation type="submission" date="2018-05" db="EMBL/GenBank/DDBJ databases">
        <authorList>
            <person name="Lanie J.A."/>
            <person name="Ng W.-L."/>
            <person name="Kazmierczak K.M."/>
            <person name="Andrzejewski T.M."/>
            <person name="Davidsen T.M."/>
            <person name="Wayne K.J."/>
            <person name="Tettelin H."/>
            <person name="Glass J.I."/>
            <person name="Rusch D."/>
            <person name="Podicherti R."/>
            <person name="Tsui H.-C.T."/>
            <person name="Winkler M.E."/>
        </authorList>
    </citation>
    <scope>NUCLEOTIDE SEQUENCE</scope>
</reference>
<feature type="non-terminal residue" evidence="2">
    <location>
        <position position="326"/>
    </location>
</feature>
<dbReference type="InterPro" id="IPR001296">
    <property type="entry name" value="Glyco_trans_1"/>
</dbReference>
<dbReference type="PANTHER" id="PTHR12526">
    <property type="entry name" value="GLYCOSYLTRANSFERASE"/>
    <property type="match status" value="1"/>
</dbReference>
<gene>
    <name evidence="2" type="ORF">METZ01_LOCUS276764</name>
</gene>
<dbReference type="GO" id="GO:0016757">
    <property type="term" value="F:glycosyltransferase activity"/>
    <property type="evidence" value="ECO:0007669"/>
    <property type="project" value="TreeGrafter"/>
</dbReference>
<accession>A0A382KHC7</accession>
<dbReference type="EMBL" id="UINC01080713">
    <property type="protein sequence ID" value="SVC23910.1"/>
    <property type="molecule type" value="Genomic_DNA"/>
</dbReference>
<dbReference type="PANTHER" id="PTHR12526:SF636">
    <property type="entry name" value="BLL3647 PROTEIN"/>
    <property type="match status" value="1"/>
</dbReference>
<dbReference type="Pfam" id="PF00534">
    <property type="entry name" value="Glycos_transf_1"/>
    <property type="match status" value="1"/>
</dbReference>
<evidence type="ECO:0000259" key="1">
    <source>
        <dbReference type="Pfam" id="PF00534"/>
    </source>
</evidence>
<proteinExistence type="predicted"/>
<dbReference type="CDD" id="cd03801">
    <property type="entry name" value="GT4_PimA-like"/>
    <property type="match status" value="1"/>
</dbReference>